<dbReference type="PANTHER" id="PTHR47691:SF3">
    <property type="entry name" value="HTH-TYPE TRANSCRIPTIONAL REGULATOR RV0890C-RELATED"/>
    <property type="match status" value="1"/>
</dbReference>
<dbReference type="GO" id="GO:0007166">
    <property type="term" value="P:cell surface receptor signaling pathway"/>
    <property type="evidence" value="ECO:0007669"/>
    <property type="project" value="InterPro"/>
</dbReference>
<keyword evidence="3" id="KW-1185">Reference proteome</keyword>
<protein>
    <recommendedName>
        <fullName evidence="1">Novel STAND NTPase 1 domain-containing protein</fullName>
    </recommendedName>
</protein>
<dbReference type="AlphaFoldDB" id="A0A5C3LWS4"/>
<dbReference type="InterPro" id="IPR049052">
    <property type="entry name" value="nSTAND1"/>
</dbReference>
<dbReference type="InterPro" id="IPR027417">
    <property type="entry name" value="P-loop_NTPase"/>
</dbReference>
<dbReference type="PANTHER" id="PTHR47691">
    <property type="entry name" value="REGULATOR-RELATED"/>
    <property type="match status" value="1"/>
</dbReference>
<dbReference type="STRING" id="68775.A0A5C3LWS4"/>
<dbReference type="Pfam" id="PF20703">
    <property type="entry name" value="nSTAND1"/>
    <property type="match status" value="1"/>
</dbReference>
<dbReference type="Gene3D" id="3.40.50.300">
    <property type="entry name" value="P-loop containing nucleotide triphosphate hydrolases"/>
    <property type="match status" value="1"/>
</dbReference>
<dbReference type="Proteomes" id="UP000308652">
    <property type="component" value="Unassembled WGS sequence"/>
</dbReference>
<dbReference type="Gene3D" id="1.25.40.10">
    <property type="entry name" value="Tetratricopeptide repeat domain"/>
    <property type="match status" value="1"/>
</dbReference>
<feature type="domain" description="Novel STAND NTPase 1" evidence="1">
    <location>
        <begin position="189"/>
        <end position="328"/>
    </location>
</feature>
<sequence>MLRAQRAQQLKSPSKIEDLLQYGAIAARMLKEIAEATGLPYLKTIAGLTTSIIQTVQTVRYNKDECIRMTEHTYWLICAIINICKNTEAELPLDMVRNIEQFQETVQKLLSYVRMHVDAIQHALDVFGVQSHVITTITLAEMQEHAFRRHQELMDVLSSKQAALPPGTTLEDLRRSSSTLSLLPASPLIFTGRDKEQQEIITMMKNNTAARIVVLGPGGIGKTSLTLFVLHDHNIVDIFCTRRYFISCDAAITADGLVSTIAKYFNLEEKPKLSNAIIGYLNRSKEPALMVLDNFETPWEIPEHKSKVESFLALLANISHLSIVLTMRGVERPGKIRWTRPFLAPLEPLTDEAAEEIFRDIADINDDDPGIMELLKLTDNLPLAVTLMAHLAESETCANILSRWKEENTSLLSDGVDKISSLEKSISMSISSPRMKNIPDALELLSLLALLPDGISEATLLDMSLPFDNVPKCRFILVSTSLAYVDGRGRVKALTPIRKYTRIYHPLRNQSLQSLNAYVNQILDVSTANCEYPSQHQIDAISNELGNIYSILDYNLQIAQNYADNNFQTVKTVISLFRLMDWMAMGSMDFLLSLSSIVEQLGNQKLLQGQILYYLGAFSERYTTSRDAEKDLKDAYDCFESVGALNGQILVTISLSYLEEDPIKASNIARKAVSMTTHGSLEINNQRLYQERLAAQKANSSAFLFASKLLQIILSEYHHDTLPHAILLHNLIEVDIATGRIADPQVQRNLKKLESMAELLPSYWSRYSDILPWNRSQIYLHNGDLENAALQCLQSLSGTPSHWRADKDRPQRLHLLGHIHLRQGQEDQAMNIYILSLVIAQKLQHKPYIHQAIRGIGDVFIAMDDIDTATSLFEIALEGFTELDVHRGKGECMIRLGDIAHRQGELGKTRNLWTDAIPLFKKSEQGKEVIKCENRLQMLET</sequence>
<reference evidence="2 3" key="1">
    <citation type="journal article" date="2019" name="Nat. Ecol. Evol.">
        <title>Megaphylogeny resolves global patterns of mushroom evolution.</title>
        <authorList>
            <person name="Varga T."/>
            <person name="Krizsan K."/>
            <person name="Foldi C."/>
            <person name="Dima B."/>
            <person name="Sanchez-Garcia M."/>
            <person name="Sanchez-Ramirez S."/>
            <person name="Szollosi G.J."/>
            <person name="Szarkandi J.G."/>
            <person name="Papp V."/>
            <person name="Albert L."/>
            <person name="Andreopoulos W."/>
            <person name="Angelini C."/>
            <person name="Antonin V."/>
            <person name="Barry K.W."/>
            <person name="Bougher N.L."/>
            <person name="Buchanan P."/>
            <person name="Buyck B."/>
            <person name="Bense V."/>
            <person name="Catcheside P."/>
            <person name="Chovatia M."/>
            <person name="Cooper J."/>
            <person name="Damon W."/>
            <person name="Desjardin D."/>
            <person name="Finy P."/>
            <person name="Geml J."/>
            <person name="Haridas S."/>
            <person name="Hughes K."/>
            <person name="Justo A."/>
            <person name="Karasinski D."/>
            <person name="Kautmanova I."/>
            <person name="Kiss B."/>
            <person name="Kocsube S."/>
            <person name="Kotiranta H."/>
            <person name="LaButti K.M."/>
            <person name="Lechner B.E."/>
            <person name="Liimatainen K."/>
            <person name="Lipzen A."/>
            <person name="Lukacs Z."/>
            <person name="Mihaltcheva S."/>
            <person name="Morgado L.N."/>
            <person name="Niskanen T."/>
            <person name="Noordeloos M.E."/>
            <person name="Ohm R.A."/>
            <person name="Ortiz-Santana B."/>
            <person name="Ovrebo C."/>
            <person name="Racz N."/>
            <person name="Riley R."/>
            <person name="Savchenko A."/>
            <person name="Shiryaev A."/>
            <person name="Soop K."/>
            <person name="Spirin V."/>
            <person name="Szebenyi C."/>
            <person name="Tomsovsky M."/>
            <person name="Tulloss R.E."/>
            <person name="Uehling J."/>
            <person name="Grigoriev I.V."/>
            <person name="Vagvolgyi C."/>
            <person name="Papp T."/>
            <person name="Martin F.M."/>
            <person name="Miettinen O."/>
            <person name="Hibbett D.S."/>
            <person name="Nagy L.G."/>
        </authorList>
    </citation>
    <scope>NUCLEOTIDE SEQUENCE [LARGE SCALE GENOMIC DNA]</scope>
    <source>
        <strain evidence="2 3">CBS 166.37</strain>
    </source>
</reference>
<dbReference type="SUPFAM" id="SSF48452">
    <property type="entry name" value="TPR-like"/>
    <property type="match status" value="1"/>
</dbReference>
<evidence type="ECO:0000313" key="2">
    <source>
        <dbReference type="EMBL" id="TFK37262.1"/>
    </source>
</evidence>
<dbReference type="Gene3D" id="1.20.930.20">
    <property type="entry name" value="Adaptor protein Cbl, N-terminal domain"/>
    <property type="match status" value="1"/>
</dbReference>
<proteinExistence type="predicted"/>
<dbReference type="CDD" id="cd21037">
    <property type="entry name" value="MLKL_NTD"/>
    <property type="match status" value="1"/>
</dbReference>
<evidence type="ECO:0000313" key="3">
    <source>
        <dbReference type="Proteomes" id="UP000308652"/>
    </source>
</evidence>
<evidence type="ECO:0000259" key="1">
    <source>
        <dbReference type="Pfam" id="PF20703"/>
    </source>
</evidence>
<dbReference type="InterPro" id="IPR036537">
    <property type="entry name" value="Adaptor_Cbl_N_dom_sf"/>
</dbReference>
<name>A0A5C3LWS4_9AGAR</name>
<organism evidence="2 3">
    <name type="scientific">Crucibulum laeve</name>
    <dbReference type="NCBI Taxonomy" id="68775"/>
    <lineage>
        <taxon>Eukaryota</taxon>
        <taxon>Fungi</taxon>
        <taxon>Dikarya</taxon>
        <taxon>Basidiomycota</taxon>
        <taxon>Agaricomycotina</taxon>
        <taxon>Agaricomycetes</taxon>
        <taxon>Agaricomycetidae</taxon>
        <taxon>Agaricales</taxon>
        <taxon>Agaricineae</taxon>
        <taxon>Nidulariaceae</taxon>
        <taxon>Crucibulum</taxon>
    </lineage>
</organism>
<accession>A0A5C3LWS4</accession>
<dbReference type="SUPFAM" id="SSF52540">
    <property type="entry name" value="P-loop containing nucleoside triphosphate hydrolases"/>
    <property type="match status" value="1"/>
</dbReference>
<gene>
    <name evidence="2" type="ORF">BDQ12DRAFT_753342</name>
</gene>
<dbReference type="InterPro" id="IPR059179">
    <property type="entry name" value="MLKL-like_MCAfunc"/>
</dbReference>
<dbReference type="InterPro" id="IPR011990">
    <property type="entry name" value="TPR-like_helical_dom_sf"/>
</dbReference>
<dbReference type="EMBL" id="ML213609">
    <property type="protein sequence ID" value="TFK37262.1"/>
    <property type="molecule type" value="Genomic_DNA"/>
</dbReference>
<dbReference type="OrthoDB" id="1534087at2759"/>